<evidence type="ECO:0000313" key="2">
    <source>
        <dbReference type="EnsemblMetazoa" id="SCAU014668-PA"/>
    </source>
</evidence>
<dbReference type="SMART" id="SM00587">
    <property type="entry name" value="CHK"/>
    <property type="match status" value="1"/>
</dbReference>
<dbReference type="EnsemblMetazoa" id="SCAU014668-RA">
    <property type="protein sequence ID" value="SCAU014668-PA"/>
    <property type="gene ID" value="SCAU014668"/>
</dbReference>
<proteinExistence type="predicted"/>
<dbReference type="InterPro" id="IPR015897">
    <property type="entry name" value="CHK_kinase-like"/>
</dbReference>
<accession>A0A1I8Q7V4</accession>
<dbReference type="PANTHER" id="PTHR11012:SF6">
    <property type="entry name" value="CHK DOMAIN OV1-RELATED"/>
    <property type="match status" value="1"/>
</dbReference>
<dbReference type="Proteomes" id="UP000095300">
    <property type="component" value="Unassembled WGS sequence"/>
</dbReference>
<protein>
    <recommendedName>
        <fullName evidence="1">CHK kinase-like domain-containing protein</fullName>
    </recommendedName>
</protein>
<dbReference type="InterPro" id="IPR004119">
    <property type="entry name" value="EcKL"/>
</dbReference>
<dbReference type="InterPro" id="IPR011009">
    <property type="entry name" value="Kinase-like_dom_sf"/>
</dbReference>
<sequence>MPSNHDVNIKNSDGTLNIPKWINEDYFKGIVAKDEPDSLAIRKLIPTPAIPPGENFTSIMLRIQMDIEMKEFHGSLKHKSYIMKTMMADDKGGAIFNNLAHFPKEMKMYNTILPAFENLYMSEGWHIQLAPKCLLAEKRDGRITFVFEDLSQRNFKNINRQKGCDMNHMLSVMRKLAEFHAASIVYEQQHGSYDEDFQYGMLDIRRGAGHVKTAYETIGRNFKQVMGEWNMDQGEECKKKFPSYEQYWKCALASLQPSSNSFNVLCHGDFWSSNIMFSYFPNGEIDKSLLLDFQVCKWASPAMDLLFFLTISAGKEVRVKEFDNFVSIYYARLVECLKLLRYGKRLPTLRALRQDIYDKKNTFYAFFACMSHLPLLMLPPTEDCNLKNYTRLDEEGEQYRLKALRNPLFVEVIRDMYPYYYRQGLFNFEDYD</sequence>
<dbReference type="SUPFAM" id="SSF56112">
    <property type="entry name" value="Protein kinase-like (PK-like)"/>
    <property type="match status" value="1"/>
</dbReference>
<dbReference type="PANTHER" id="PTHR11012">
    <property type="entry name" value="PROTEIN KINASE-LIKE DOMAIN-CONTAINING"/>
    <property type="match status" value="1"/>
</dbReference>
<evidence type="ECO:0000313" key="3">
    <source>
        <dbReference type="Proteomes" id="UP000095300"/>
    </source>
</evidence>
<evidence type="ECO:0000259" key="1">
    <source>
        <dbReference type="SMART" id="SM00587"/>
    </source>
</evidence>
<organism evidence="2 3">
    <name type="scientific">Stomoxys calcitrans</name>
    <name type="common">Stable fly</name>
    <name type="synonym">Conops calcitrans</name>
    <dbReference type="NCBI Taxonomy" id="35570"/>
    <lineage>
        <taxon>Eukaryota</taxon>
        <taxon>Metazoa</taxon>
        <taxon>Ecdysozoa</taxon>
        <taxon>Arthropoda</taxon>
        <taxon>Hexapoda</taxon>
        <taxon>Insecta</taxon>
        <taxon>Pterygota</taxon>
        <taxon>Neoptera</taxon>
        <taxon>Endopterygota</taxon>
        <taxon>Diptera</taxon>
        <taxon>Brachycera</taxon>
        <taxon>Muscomorpha</taxon>
        <taxon>Muscoidea</taxon>
        <taxon>Muscidae</taxon>
        <taxon>Stomoxys</taxon>
    </lineage>
</organism>
<dbReference type="Gene3D" id="3.90.1200.10">
    <property type="match status" value="1"/>
</dbReference>
<dbReference type="OrthoDB" id="191037at2759"/>
<name>A0A1I8Q7V4_STOCA</name>
<feature type="domain" description="CHK kinase-like" evidence="1">
    <location>
        <begin position="145"/>
        <end position="339"/>
    </location>
</feature>
<reference evidence="2" key="1">
    <citation type="submission" date="2020-05" db="UniProtKB">
        <authorList>
            <consortium name="EnsemblMetazoa"/>
        </authorList>
    </citation>
    <scope>IDENTIFICATION</scope>
    <source>
        <strain evidence="2">USDA</strain>
    </source>
</reference>
<gene>
    <name evidence="2" type="primary">106080390</name>
</gene>
<dbReference type="Pfam" id="PF02958">
    <property type="entry name" value="EcKL"/>
    <property type="match status" value="1"/>
</dbReference>
<dbReference type="STRING" id="35570.A0A1I8Q7V4"/>
<dbReference type="AlphaFoldDB" id="A0A1I8Q7V4"/>
<dbReference type="VEuPathDB" id="VectorBase:SCAU014668"/>
<keyword evidence="3" id="KW-1185">Reference proteome</keyword>